<keyword evidence="3 6" id="KW-0812">Transmembrane</keyword>
<dbReference type="InterPro" id="IPR036259">
    <property type="entry name" value="MFS_trans_sf"/>
</dbReference>
<feature type="transmembrane region" description="Helical" evidence="6">
    <location>
        <begin position="157"/>
        <end position="183"/>
    </location>
</feature>
<feature type="transmembrane region" description="Helical" evidence="6">
    <location>
        <begin position="57"/>
        <end position="74"/>
    </location>
</feature>
<reference evidence="7 8" key="1">
    <citation type="submission" date="2014-04" db="EMBL/GenBank/DDBJ databases">
        <authorList>
            <consortium name="DOE Joint Genome Institute"/>
            <person name="Kuo A."/>
            <person name="Martino E."/>
            <person name="Perotto S."/>
            <person name="Kohler A."/>
            <person name="Nagy L.G."/>
            <person name="Floudas D."/>
            <person name="Copeland A."/>
            <person name="Barry K.W."/>
            <person name="Cichocki N."/>
            <person name="Veneault-Fourrey C."/>
            <person name="LaButti K."/>
            <person name="Lindquist E.A."/>
            <person name="Lipzen A."/>
            <person name="Lundell T."/>
            <person name="Morin E."/>
            <person name="Murat C."/>
            <person name="Sun H."/>
            <person name="Tunlid A."/>
            <person name="Henrissat B."/>
            <person name="Grigoriev I.V."/>
            <person name="Hibbett D.S."/>
            <person name="Martin F."/>
            <person name="Nordberg H.P."/>
            <person name="Cantor M.N."/>
            <person name="Hua S.X."/>
        </authorList>
    </citation>
    <scope>NUCLEOTIDE SEQUENCE [LARGE SCALE GENOMIC DNA]</scope>
    <source>
        <strain evidence="7 8">Zn</strain>
    </source>
</reference>
<protein>
    <recommendedName>
        <fullName evidence="9">Major facilitator superfamily (MFS) profile domain-containing protein</fullName>
    </recommendedName>
</protein>
<dbReference type="Pfam" id="PF07690">
    <property type="entry name" value="MFS_1"/>
    <property type="match status" value="1"/>
</dbReference>
<feature type="transmembrane region" description="Helical" evidence="6">
    <location>
        <begin position="262"/>
        <end position="288"/>
    </location>
</feature>
<proteinExistence type="predicted"/>
<dbReference type="EMBL" id="KN832874">
    <property type="protein sequence ID" value="KIN02618.1"/>
    <property type="molecule type" value="Genomic_DNA"/>
</dbReference>
<comment type="subcellular location">
    <subcellularLocation>
        <location evidence="1">Membrane</location>
        <topology evidence="1">Multi-pass membrane protein</topology>
    </subcellularLocation>
</comment>
<reference evidence="8" key="2">
    <citation type="submission" date="2015-01" db="EMBL/GenBank/DDBJ databases">
        <title>Evolutionary Origins and Diversification of the Mycorrhizal Mutualists.</title>
        <authorList>
            <consortium name="DOE Joint Genome Institute"/>
            <consortium name="Mycorrhizal Genomics Consortium"/>
            <person name="Kohler A."/>
            <person name="Kuo A."/>
            <person name="Nagy L.G."/>
            <person name="Floudas D."/>
            <person name="Copeland A."/>
            <person name="Barry K.W."/>
            <person name="Cichocki N."/>
            <person name="Veneault-Fourrey C."/>
            <person name="LaButti K."/>
            <person name="Lindquist E.A."/>
            <person name="Lipzen A."/>
            <person name="Lundell T."/>
            <person name="Morin E."/>
            <person name="Murat C."/>
            <person name="Riley R."/>
            <person name="Ohm R."/>
            <person name="Sun H."/>
            <person name="Tunlid A."/>
            <person name="Henrissat B."/>
            <person name="Grigoriev I.V."/>
            <person name="Hibbett D.S."/>
            <person name="Martin F."/>
        </authorList>
    </citation>
    <scope>NUCLEOTIDE SEQUENCE [LARGE SCALE GENOMIC DNA]</scope>
    <source>
        <strain evidence="8">Zn</strain>
    </source>
</reference>
<keyword evidence="4 6" id="KW-1133">Transmembrane helix</keyword>
<gene>
    <name evidence="7" type="ORF">OIDMADRAFT_40521</name>
</gene>
<dbReference type="Gene3D" id="1.20.1720.10">
    <property type="entry name" value="Multidrug resistance protein D"/>
    <property type="match status" value="2"/>
</dbReference>
<accession>A0A0C3DKV3</accession>
<dbReference type="InterPro" id="IPR011701">
    <property type="entry name" value="MFS"/>
</dbReference>
<dbReference type="SUPFAM" id="SSF103473">
    <property type="entry name" value="MFS general substrate transporter"/>
    <property type="match status" value="1"/>
</dbReference>
<keyword evidence="8" id="KW-1185">Reference proteome</keyword>
<feature type="transmembrane region" description="Helical" evidence="6">
    <location>
        <begin position="325"/>
        <end position="348"/>
    </location>
</feature>
<keyword evidence="2" id="KW-0813">Transport</keyword>
<evidence type="ECO:0008006" key="9">
    <source>
        <dbReference type="Google" id="ProtNLM"/>
    </source>
</evidence>
<organism evidence="7 8">
    <name type="scientific">Oidiodendron maius (strain Zn)</name>
    <dbReference type="NCBI Taxonomy" id="913774"/>
    <lineage>
        <taxon>Eukaryota</taxon>
        <taxon>Fungi</taxon>
        <taxon>Dikarya</taxon>
        <taxon>Ascomycota</taxon>
        <taxon>Pezizomycotina</taxon>
        <taxon>Leotiomycetes</taxon>
        <taxon>Leotiomycetes incertae sedis</taxon>
        <taxon>Myxotrichaceae</taxon>
        <taxon>Oidiodendron</taxon>
    </lineage>
</organism>
<dbReference type="Proteomes" id="UP000054321">
    <property type="component" value="Unassembled WGS sequence"/>
</dbReference>
<dbReference type="OrthoDB" id="440553at2759"/>
<evidence type="ECO:0000313" key="7">
    <source>
        <dbReference type="EMBL" id="KIN02618.1"/>
    </source>
</evidence>
<dbReference type="GO" id="GO:0022857">
    <property type="term" value="F:transmembrane transporter activity"/>
    <property type="evidence" value="ECO:0007669"/>
    <property type="project" value="InterPro"/>
</dbReference>
<feature type="transmembrane region" description="Helical" evidence="6">
    <location>
        <begin position="235"/>
        <end position="256"/>
    </location>
</feature>
<dbReference type="AlphaFoldDB" id="A0A0C3DKV3"/>
<evidence type="ECO:0000313" key="8">
    <source>
        <dbReference type="Proteomes" id="UP000054321"/>
    </source>
</evidence>
<evidence type="ECO:0000256" key="4">
    <source>
        <dbReference type="ARBA" id="ARBA00022989"/>
    </source>
</evidence>
<dbReference type="HOGENOM" id="CLU_008455_8_4_1"/>
<dbReference type="InParanoid" id="A0A0C3DKV3"/>
<evidence type="ECO:0000256" key="5">
    <source>
        <dbReference type="ARBA" id="ARBA00023136"/>
    </source>
</evidence>
<keyword evidence="5 6" id="KW-0472">Membrane</keyword>
<dbReference type="STRING" id="913774.A0A0C3DKV3"/>
<evidence type="ECO:0000256" key="6">
    <source>
        <dbReference type="SAM" id="Phobius"/>
    </source>
</evidence>
<sequence>MFSAFSSNIYFPAIPSIANNLRVTPESVNLTVTSYLILPRLSPSISGAIADVHGRRVTYIITFIIYLGACIGLAETKHFYQLVILRCLQSTGSASTIAIGAGVVETLRSLVGNGSIPAKGLAGSLIAYIQCRRAVKAGSADISSPSSTPMTKMPVNILGPLQIILGMEVTYIVFFLAIAYTAWQVIITVMSTLFKITYDLTDLQIGITFISNELGCIIANYIGTPEDFPLENIRLRALWLWSGVQCASVIVFGWTLQCHVHIAVPIICTFFLGWAATSVISTVTTFMVDVFPDQNASATAALNLVRCLMAVRATAGALPDINSMGVGWTFTMIFFIKLSSLSLVVLQLRYGPKKRKIRERERES</sequence>
<dbReference type="PANTHER" id="PTHR23502:SF51">
    <property type="entry name" value="QUINIDINE RESISTANCE PROTEIN 1-RELATED"/>
    <property type="match status" value="1"/>
</dbReference>
<dbReference type="PANTHER" id="PTHR23502">
    <property type="entry name" value="MAJOR FACILITATOR SUPERFAMILY"/>
    <property type="match status" value="1"/>
</dbReference>
<dbReference type="GO" id="GO:0005886">
    <property type="term" value="C:plasma membrane"/>
    <property type="evidence" value="ECO:0007669"/>
    <property type="project" value="TreeGrafter"/>
</dbReference>
<evidence type="ECO:0000256" key="2">
    <source>
        <dbReference type="ARBA" id="ARBA00022448"/>
    </source>
</evidence>
<evidence type="ECO:0000256" key="1">
    <source>
        <dbReference type="ARBA" id="ARBA00004141"/>
    </source>
</evidence>
<name>A0A0C3DKV3_OIDMZ</name>
<evidence type="ECO:0000256" key="3">
    <source>
        <dbReference type="ARBA" id="ARBA00022692"/>
    </source>
</evidence>